<feature type="compositionally biased region" description="Basic and acidic residues" evidence="1">
    <location>
        <begin position="135"/>
        <end position="147"/>
    </location>
</feature>
<organism evidence="2 3">
    <name type="scientific">Fusarium oligoseptatum</name>
    <dbReference type="NCBI Taxonomy" id="2604345"/>
    <lineage>
        <taxon>Eukaryota</taxon>
        <taxon>Fungi</taxon>
        <taxon>Dikarya</taxon>
        <taxon>Ascomycota</taxon>
        <taxon>Pezizomycotina</taxon>
        <taxon>Sordariomycetes</taxon>
        <taxon>Hypocreomycetidae</taxon>
        <taxon>Hypocreales</taxon>
        <taxon>Nectriaceae</taxon>
        <taxon>Fusarium</taxon>
        <taxon>Fusarium solani species complex</taxon>
    </lineage>
</organism>
<dbReference type="AlphaFoldDB" id="A0A428T0T5"/>
<accession>A0A428T0T5</accession>
<feature type="compositionally biased region" description="Polar residues" evidence="1">
    <location>
        <begin position="123"/>
        <end position="134"/>
    </location>
</feature>
<dbReference type="Proteomes" id="UP000287144">
    <property type="component" value="Unassembled WGS sequence"/>
</dbReference>
<dbReference type="STRING" id="1325735.A0A428T0T5"/>
<evidence type="ECO:0000256" key="1">
    <source>
        <dbReference type="SAM" id="MobiDB-lite"/>
    </source>
</evidence>
<dbReference type="EMBL" id="NKCK01000149">
    <property type="protein sequence ID" value="RSL95653.1"/>
    <property type="molecule type" value="Genomic_DNA"/>
</dbReference>
<proteinExistence type="predicted"/>
<feature type="compositionally biased region" description="Polar residues" evidence="1">
    <location>
        <begin position="161"/>
        <end position="173"/>
    </location>
</feature>
<keyword evidence="3" id="KW-1185">Reference proteome</keyword>
<feature type="region of interest" description="Disordered" evidence="1">
    <location>
        <begin position="117"/>
        <end position="194"/>
    </location>
</feature>
<comment type="caution">
    <text evidence="2">The sequence shown here is derived from an EMBL/GenBank/DDBJ whole genome shotgun (WGS) entry which is preliminary data.</text>
</comment>
<sequence length="387" mass="43021">MAPYFRLVTSESIFEARSLSEKPRPFSELPSLASSNWSREHLFAARIIRCEAQNNLLPLYSQSLTSMEGQYAPEIVKFLEGPNMEHMGQSEHFLVQRYGHSLGQAWAALAAFKGPPSRRGVASSASGDNEAEPSSETRSEGDSEGLSRVKRVRRGTPEGFVNSSLIQVGSSSPADDHSHGTLESSVGYVDGGSDGSMPLEEETVRLVSCVFRHILYSTQSPGSMPLVVEFRDARMRYAALMPLIHRKVVAIDDGGLCMRQQMGGSFVLTKNQVAVLEAKRRFQLVEDGRPVISDECFAQMACEAITARLVDPLEELWHENVIIVNATQNYVCFLQFEITDAYLQQFDSESPSLFLHVHSTPWFDLSSRGGREHVLSNLCALIRWART</sequence>
<evidence type="ECO:0000313" key="3">
    <source>
        <dbReference type="Proteomes" id="UP000287144"/>
    </source>
</evidence>
<protein>
    <submittedName>
        <fullName evidence="2">Uncharacterized protein</fullName>
    </submittedName>
</protein>
<evidence type="ECO:0000313" key="2">
    <source>
        <dbReference type="EMBL" id="RSL95653.1"/>
    </source>
</evidence>
<name>A0A428T0T5_9HYPO</name>
<reference evidence="2 3" key="1">
    <citation type="submission" date="2017-06" db="EMBL/GenBank/DDBJ databases">
        <title>Comparative genomic analysis of Ambrosia Fusariam Clade fungi.</title>
        <authorList>
            <person name="Stajich J.E."/>
            <person name="Carrillo J."/>
            <person name="Kijimoto T."/>
            <person name="Eskalen A."/>
            <person name="O'Donnell K."/>
            <person name="Kasson M."/>
        </authorList>
    </citation>
    <scope>NUCLEOTIDE SEQUENCE [LARGE SCALE GENOMIC DNA]</scope>
    <source>
        <strain evidence="2 3">NRRL62579</strain>
    </source>
</reference>
<gene>
    <name evidence="2" type="ORF">CEP52_011938</name>
</gene>